<dbReference type="Gene3D" id="6.10.250.690">
    <property type="match status" value="1"/>
</dbReference>
<comment type="caution">
    <text evidence="10">The sequence shown here is derived from an EMBL/GenBank/DDBJ whole genome shotgun (WGS) entry which is preliminary data.</text>
</comment>
<evidence type="ECO:0000259" key="8">
    <source>
        <dbReference type="PROSITE" id="PS50110"/>
    </source>
</evidence>
<dbReference type="PROSITE" id="PS51755">
    <property type="entry name" value="OMPR_PHOB"/>
    <property type="match status" value="1"/>
</dbReference>
<comment type="function">
    <text evidence="5">May play the central regulatory role in sporulation. It may be an element of the effector pathway responsible for the activation of sporulation genes in response to nutritional stress. Spo0A may act in concert with spo0H (a sigma factor) to control the expression of some genes that are critical to the sporulation process.</text>
</comment>
<dbReference type="GO" id="GO:0006355">
    <property type="term" value="P:regulation of DNA-templated transcription"/>
    <property type="evidence" value="ECO:0007669"/>
    <property type="project" value="InterPro"/>
</dbReference>
<dbReference type="CDD" id="cd17574">
    <property type="entry name" value="REC_OmpR"/>
    <property type="match status" value="1"/>
</dbReference>
<dbReference type="Gene3D" id="3.40.50.2300">
    <property type="match status" value="1"/>
</dbReference>
<name>A0A9E2KDK0_9FIRM</name>
<organism evidence="10 11">
    <name type="scientific">Candidatus Cellulosilyticum pullistercoris</name>
    <dbReference type="NCBI Taxonomy" id="2838521"/>
    <lineage>
        <taxon>Bacteria</taxon>
        <taxon>Bacillati</taxon>
        <taxon>Bacillota</taxon>
        <taxon>Clostridia</taxon>
        <taxon>Lachnospirales</taxon>
        <taxon>Cellulosilyticaceae</taxon>
        <taxon>Cellulosilyticum</taxon>
    </lineage>
</organism>
<dbReference type="PANTHER" id="PTHR48111:SF24">
    <property type="entry name" value="TRANSCRIPTIONAL REGULATORY PROTEIN CSSR"/>
    <property type="match status" value="1"/>
</dbReference>
<dbReference type="InterPro" id="IPR039420">
    <property type="entry name" value="WalR-like"/>
</dbReference>
<dbReference type="GO" id="GO:0000976">
    <property type="term" value="F:transcription cis-regulatory region binding"/>
    <property type="evidence" value="ECO:0007669"/>
    <property type="project" value="TreeGrafter"/>
</dbReference>
<evidence type="ECO:0000256" key="2">
    <source>
        <dbReference type="ARBA" id="ARBA00023015"/>
    </source>
</evidence>
<dbReference type="GO" id="GO:0032993">
    <property type="term" value="C:protein-DNA complex"/>
    <property type="evidence" value="ECO:0007669"/>
    <property type="project" value="TreeGrafter"/>
</dbReference>
<feature type="domain" description="Response regulatory" evidence="8">
    <location>
        <begin position="4"/>
        <end position="117"/>
    </location>
</feature>
<dbReference type="SUPFAM" id="SSF52172">
    <property type="entry name" value="CheY-like"/>
    <property type="match status" value="1"/>
</dbReference>
<evidence type="ECO:0000256" key="6">
    <source>
        <dbReference type="PROSITE-ProRule" id="PRU00169"/>
    </source>
</evidence>
<keyword evidence="6" id="KW-0597">Phosphoprotein</keyword>
<dbReference type="AlphaFoldDB" id="A0A9E2KDK0"/>
<keyword evidence="4" id="KW-0804">Transcription</keyword>
<sequence>MDINIVLIEDERNLNDLIRSYLEKEGYKVFAYEHAEAAMEKVGHEIHLWILDIMLPGKSGFEMLEEIKKVSPKVPVIFISARDQDFDKIIGLEKGADDYLAKPFSPKELILRVKKLLDRCYEQEEVVTISGYTIELNTHKVYDKDELLDLSNREYSLLLLFYRNRERPLTRDEILDYVWRRDYFGNDRAVDDLIRRLRKKMSRLEVETIYGYGYRLKEK</sequence>
<keyword evidence="2" id="KW-0805">Transcription regulation</keyword>
<reference evidence="10" key="2">
    <citation type="submission" date="2021-04" db="EMBL/GenBank/DDBJ databases">
        <authorList>
            <person name="Gilroy R."/>
        </authorList>
    </citation>
    <scope>NUCLEOTIDE SEQUENCE</scope>
    <source>
        <strain evidence="10">B5-657</strain>
    </source>
</reference>
<dbReference type="PANTHER" id="PTHR48111">
    <property type="entry name" value="REGULATOR OF RPOS"/>
    <property type="match status" value="1"/>
</dbReference>
<dbReference type="InterPro" id="IPR016032">
    <property type="entry name" value="Sig_transdc_resp-reg_C-effctor"/>
</dbReference>
<evidence type="ECO:0000256" key="7">
    <source>
        <dbReference type="PROSITE-ProRule" id="PRU01091"/>
    </source>
</evidence>
<protein>
    <recommendedName>
        <fullName evidence="1">Stage 0 sporulation protein A homolog</fullName>
    </recommendedName>
</protein>
<evidence type="ECO:0000256" key="3">
    <source>
        <dbReference type="ARBA" id="ARBA00023125"/>
    </source>
</evidence>
<feature type="modified residue" description="4-aspartylphosphate" evidence="6">
    <location>
        <position position="52"/>
    </location>
</feature>
<dbReference type="PROSITE" id="PS50110">
    <property type="entry name" value="RESPONSE_REGULATORY"/>
    <property type="match status" value="1"/>
</dbReference>
<dbReference type="InterPro" id="IPR036388">
    <property type="entry name" value="WH-like_DNA-bd_sf"/>
</dbReference>
<dbReference type="GO" id="GO:0005829">
    <property type="term" value="C:cytosol"/>
    <property type="evidence" value="ECO:0007669"/>
    <property type="project" value="TreeGrafter"/>
</dbReference>
<dbReference type="EMBL" id="JAHLFQ010000252">
    <property type="protein sequence ID" value="MBU3805195.1"/>
    <property type="molecule type" value="Genomic_DNA"/>
</dbReference>
<dbReference type="Pfam" id="PF00072">
    <property type="entry name" value="Response_reg"/>
    <property type="match status" value="1"/>
</dbReference>
<dbReference type="Gene3D" id="1.10.10.10">
    <property type="entry name" value="Winged helix-like DNA-binding domain superfamily/Winged helix DNA-binding domain"/>
    <property type="match status" value="1"/>
</dbReference>
<accession>A0A9E2KDK0</accession>
<evidence type="ECO:0000256" key="5">
    <source>
        <dbReference type="ARBA" id="ARBA00024867"/>
    </source>
</evidence>
<proteinExistence type="predicted"/>
<reference evidence="10" key="1">
    <citation type="journal article" date="2021" name="PeerJ">
        <title>Extensive microbial diversity within the chicken gut microbiome revealed by metagenomics and culture.</title>
        <authorList>
            <person name="Gilroy R."/>
            <person name="Ravi A."/>
            <person name="Getino M."/>
            <person name="Pursley I."/>
            <person name="Horton D.L."/>
            <person name="Alikhan N.F."/>
            <person name="Baker D."/>
            <person name="Gharbi K."/>
            <person name="Hall N."/>
            <person name="Watson M."/>
            <person name="Adriaenssens E.M."/>
            <person name="Foster-Nyarko E."/>
            <person name="Jarju S."/>
            <person name="Secka A."/>
            <person name="Antonio M."/>
            <person name="Oren A."/>
            <person name="Chaudhuri R.R."/>
            <person name="La Ragione R."/>
            <person name="Hildebrand F."/>
            <person name="Pallen M.J."/>
        </authorList>
    </citation>
    <scope>NUCLEOTIDE SEQUENCE</scope>
    <source>
        <strain evidence="10">B5-657</strain>
    </source>
</reference>
<dbReference type="SMART" id="SM00862">
    <property type="entry name" value="Trans_reg_C"/>
    <property type="match status" value="1"/>
</dbReference>
<dbReference type="InterPro" id="IPR011006">
    <property type="entry name" value="CheY-like_superfamily"/>
</dbReference>
<evidence type="ECO:0000259" key="9">
    <source>
        <dbReference type="PROSITE" id="PS51755"/>
    </source>
</evidence>
<evidence type="ECO:0000256" key="1">
    <source>
        <dbReference type="ARBA" id="ARBA00018672"/>
    </source>
</evidence>
<dbReference type="InterPro" id="IPR001789">
    <property type="entry name" value="Sig_transdc_resp-reg_receiver"/>
</dbReference>
<evidence type="ECO:0000313" key="11">
    <source>
        <dbReference type="Proteomes" id="UP000824229"/>
    </source>
</evidence>
<gene>
    <name evidence="10" type="ORF">H9872_10650</name>
</gene>
<dbReference type="Pfam" id="PF00486">
    <property type="entry name" value="Trans_reg_C"/>
    <property type="match status" value="1"/>
</dbReference>
<dbReference type="SMART" id="SM00448">
    <property type="entry name" value="REC"/>
    <property type="match status" value="1"/>
</dbReference>
<dbReference type="SUPFAM" id="SSF46894">
    <property type="entry name" value="C-terminal effector domain of the bipartite response regulators"/>
    <property type="match status" value="1"/>
</dbReference>
<evidence type="ECO:0000256" key="4">
    <source>
        <dbReference type="ARBA" id="ARBA00023163"/>
    </source>
</evidence>
<dbReference type="CDD" id="cd00383">
    <property type="entry name" value="trans_reg_C"/>
    <property type="match status" value="1"/>
</dbReference>
<dbReference type="InterPro" id="IPR001867">
    <property type="entry name" value="OmpR/PhoB-type_DNA-bd"/>
</dbReference>
<feature type="domain" description="OmpR/PhoB-type" evidence="9">
    <location>
        <begin position="124"/>
        <end position="218"/>
    </location>
</feature>
<dbReference type="Proteomes" id="UP000824229">
    <property type="component" value="Unassembled WGS sequence"/>
</dbReference>
<dbReference type="GO" id="GO:0000156">
    <property type="term" value="F:phosphorelay response regulator activity"/>
    <property type="evidence" value="ECO:0007669"/>
    <property type="project" value="TreeGrafter"/>
</dbReference>
<feature type="DNA-binding region" description="OmpR/PhoB-type" evidence="7">
    <location>
        <begin position="124"/>
        <end position="218"/>
    </location>
</feature>
<evidence type="ECO:0000313" key="10">
    <source>
        <dbReference type="EMBL" id="MBU3805195.1"/>
    </source>
</evidence>
<keyword evidence="3 7" id="KW-0238">DNA-binding</keyword>